<dbReference type="Pfam" id="PF26002">
    <property type="entry name" value="Beta-barrel_AprE"/>
    <property type="match status" value="1"/>
</dbReference>
<dbReference type="InterPro" id="IPR010129">
    <property type="entry name" value="T1SS_HlyD"/>
</dbReference>
<dbReference type="InterPro" id="IPR058781">
    <property type="entry name" value="HH_AprE-like"/>
</dbReference>
<dbReference type="Gene3D" id="2.40.50.100">
    <property type="match status" value="1"/>
</dbReference>
<gene>
    <name evidence="14" type="ORF">AERO8C_20121</name>
    <name evidence="13" type="ORF">NS965_17960</name>
</gene>
<keyword evidence="6 9" id="KW-0812">Transmembrane</keyword>
<keyword evidence="4 9" id="KW-1003">Cell membrane</keyword>
<evidence type="ECO:0000256" key="9">
    <source>
        <dbReference type="RuleBase" id="RU365093"/>
    </source>
</evidence>
<sequence>MVKGLMDWFKRSKKTPSGEVLPAPEHLEFVDDGAAAVLLTTPTGARILLWCCFLFFMSAIVWAAWAELDEVTVGQGKVIPSRQLQVIQNLEGGIVKEIFVKEGDIVEKGQPLLRIDDTRFRSDFREREQEVVTLKGDVARLRAEMASVEVKNDPALGWREQVVVGEAPIQFPDGYETVFAEYAHRERSVQRDRLNNLKNQLYILGQQIEQKEQELIELNAKIRTVNRSVDLARQELNISRPLAKEGIVPQVELIKLERQVNEMQGELESNRLLIPKLNSVLRETISKRNDIALKFRADSQTELNEKQGRLGQLSEGQVGLRDRVDRTSVIAPLKGTIKKLKINTLGGVVQPGMDLMEIVPLEDTLLVEAKVSPKDIAFLRPGLDAIVKITAYDFTIYGGLHGKVEQISADSIQDEEGNSFYLVRVRTEKSYLGDELNALPIIPGMLASADIITGKKSVLDYLLKPILRAKQSALRER</sequence>
<evidence type="ECO:0000259" key="11">
    <source>
        <dbReference type="Pfam" id="PF25994"/>
    </source>
</evidence>
<dbReference type="AlphaFoldDB" id="A0A653L0E7"/>
<keyword evidence="10" id="KW-0175">Coiled coil</keyword>
<keyword evidence="5 9" id="KW-0997">Cell inner membrane</keyword>
<feature type="domain" description="AprE-like long alpha-helical hairpin" evidence="11">
    <location>
        <begin position="121"/>
        <end position="322"/>
    </location>
</feature>
<comment type="subcellular location">
    <subcellularLocation>
        <location evidence="1 9">Cell inner membrane</location>
        <topology evidence="1 9">Single-pass membrane protein</topology>
    </subcellularLocation>
</comment>
<dbReference type="EMBL" id="JANLFC010000058">
    <property type="protein sequence ID" value="MCR4450274.1"/>
    <property type="molecule type" value="Genomic_DNA"/>
</dbReference>
<dbReference type="PANTHER" id="PTHR30386">
    <property type="entry name" value="MEMBRANE FUSION SUBUNIT OF EMRAB-TOLC MULTIDRUG EFFLUX PUMP"/>
    <property type="match status" value="1"/>
</dbReference>
<organism evidence="14 15">
    <name type="scientific">Aeromonas veronii</name>
    <dbReference type="NCBI Taxonomy" id="654"/>
    <lineage>
        <taxon>Bacteria</taxon>
        <taxon>Pseudomonadati</taxon>
        <taxon>Pseudomonadota</taxon>
        <taxon>Gammaproteobacteria</taxon>
        <taxon>Aeromonadales</taxon>
        <taxon>Aeromonadaceae</taxon>
        <taxon>Aeromonas</taxon>
    </lineage>
</organism>
<evidence type="ECO:0000256" key="7">
    <source>
        <dbReference type="ARBA" id="ARBA00022989"/>
    </source>
</evidence>
<name>A0A653L0E7_AERVE</name>
<dbReference type="Proteomes" id="UP000439123">
    <property type="component" value="Unassembled WGS sequence"/>
</dbReference>
<dbReference type="PRINTS" id="PR01490">
    <property type="entry name" value="RTXTOXIND"/>
</dbReference>
<dbReference type="PANTHER" id="PTHR30386:SF26">
    <property type="entry name" value="TRANSPORT PROTEIN COMB"/>
    <property type="match status" value="1"/>
</dbReference>
<dbReference type="InterPro" id="IPR050739">
    <property type="entry name" value="MFP"/>
</dbReference>
<dbReference type="GO" id="GO:0009306">
    <property type="term" value="P:protein secretion"/>
    <property type="evidence" value="ECO:0007669"/>
    <property type="project" value="InterPro"/>
</dbReference>
<dbReference type="InterPro" id="IPR006144">
    <property type="entry name" value="Secretion_HlyD_CS"/>
</dbReference>
<evidence type="ECO:0000256" key="3">
    <source>
        <dbReference type="ARBA" id="ARBA00022448"/>
    </source>
</evidence>
<evidence type="ECO:0000256" key="4">
    <source>
        <dbReference type="ARBA" id="ARBA00022475"/>
    </source>
</evidence>
<evidence type="ECO:0000313" key="14">
    <source>
        <dbReference type="EMBL" id="VXA84944.1"/>
    </source>
</evidence>
<feature type="coiled-coil region" evidence="10">
    <location>
        <begin position="194"/>
        <end position="273"/>
    </location>
</feature>
<evidence type="ECO:0000313" key="15">
    <source>
        <dbReference type="Proteomes" id="UP000439123"/>
    </source>
</evidence>
<protein>
    <recommendedName>
        <fullName evidence="9">Membrane fusion protein (MFP) family protein</fullName>
    </recommendedName>
</protein>
<keyword evidence="3 9" id="KW-0813">Transport</keyword>
<reference evidence="13" key="2">
    <citation type="submission" date="2022-08" db="EMBL/GenBank/DDBJ databases">
        <title>A global survey of hypervirulent Aeromonas hydrophila identified this emerging pathogen in farmed fish in the lower Mekong River basin.</title>
        <authorList>
            <person name="Xu T."/>
            <person name="Rasmussen-Ivey C.R."/>
            <person name="Moen F.S."/>
            <person name="Fernandez Bravo A."/>
            <person name="Lamy B."/>
            <person name="Beaz-Hidalgo R."/>
            <person name="Khan C.D."/>
            <person name="Castro Escarpulli G."/>
            <person name="Yasin I.S.M."/>
            <person name="Figueras M.J."/>
            <person name="Azzam Sayuti M."/>
            <person name="Karim M.M."/>
            <person name="Alam K.M."/>
            <person name="Le T.T.T."/>
            <person name="Thao N.H.P."/>
            <person name="Addo S."/>
            <person name="Duodu S."/>
            <person name="Ali S."/>
            <person name="Mey S."/>
            <person name="Somony T."/>
            <person name="Liles M.R."/>
        </authorList>
    </citation>
    <scope>NUCLEOTIDE SEQUENCE</scope>
    <source>
        <strain evidence="13">0.14</strain>
    </source>
</reference>
<accession>A0A1N6Z3G7</accession>
<dbReference type="SUPFAM" id="SSF111369">
    <property type="entry name" value="HlyD-like secretion proteins"/>
    <property type="match status" value="1"/>
</dbReference>
<dbReference type="Gene3D" id="2.40.30.170">
    <property type="match status" value="1"/>
</dbReference>
<dbReference type="NCBIfam" id="TIGR01843">
    <property type="entry name" value="type_I_hlyD"/>
    <property type="match status" value="1"/>
</dbReference>
<dbReference type="InterPro" id="IPR058982">
    <property type="entry name" value="Beta-barrel_AprE"/>
</dbReference>
<evidence type="ECO:0000256" key="8">
    <source>
        <dbReference type="ARBA" id="ARBA00023136"/>
    </source>
</evidence>
<dbReference type="PROSITE" id="PS00543">
    <property type="entry name" value="HLYD_FAMILY"/>
    <property type="match status" value="1"/>
</dbReference>
<accession>A0A653L0E7</accession>
<feature type="transmembrane region" description="Helical" evidence="9">
    <location>
        <begin position="47"/>
        <end position="65"/>
    </location>
</feature>
<evidence type="ECO:0000256" key="6">
    <source>
        <dbReference type="ARBA" id="ARBA00022692"/>
    </source>
</evidence>
<dbReference type="GO" id="GO:0005886">
    <property type="term" value="C:plasma membrane"/>
    <property type="evidence" value="ECO:0007669"/>
    <property type="project" value="UniProtKB-SubCell"/>
</dbReference>
<evidence type="ECO:0000256" key="1">
    <source>
        <dbReference type="ARBA" id="ARBA00004377"/>
    </source>
</evidence>
<evidence type="ECO:0000256" key="5">
    <source>
        <dbReference type="ARBA" id="ARBA00022519"/>
    </source>
</evidence>
<accession>A0A318DJN7</accession>
<dbReference type="RefSeq" id="WP_005350982.1">
    <property type="nucleotide sequence ID" value="NZ_AP022281.1"/>
</dbReference>
<proteinExistence type="inferred from homology"/>
<evidence type="ECO:0000256" key="10">
    <source>
        <dbReference type="SAM" id="Coils"/>
    </source>
</evidence>
<dbReference type="EMBL" id="CABWLC010000012">
    <property type="protein sequence ID" value="VXA84944.1"/>
    <property type="molecule type" value="Genomic_DNA"/>
</dbReference>
<comment type="similarity">
    <text evidence="2 9">Belongs to the membrane fusion protein (MFP) (TC 8.A.1) family.</text>
</comment>
<keyword evidence="8 9" id="KW-0472">Membrane</keyword>
<dbReference type="Proteomes" id="UP001204061">
    <property type="component" value="Unassembled WGS sequence"/>
</dbReference>
<reference evidence="14 15" key="1">
    <citation type="submission" date="2019-10" db="EMBL/GenBank/DDBJ databases">
        <authorList>
            <person name="Karimi E."/>
        </authorList>
    </citation>
    <scope>NUCLEOTIDE SEQUENCE [LARGE SCALE GENOMIC DNA]</scope>
    <source>
        <strain evidence="14">Aeromonas sp. 8C</strain>
    </source>
</reference>
<dbReference type="GeneID" id="60844292"/>
<evidence type="ECO:0000256" key="2">
    <source>
        <dbReference type="ARBA" id="ARBA00009477"/>
    </source>
</evidence>
<dbReference type="Pfam" id="PF25994">
    <property type="entry name" value="HH_AprE"/>
    <property type="match status" value="1"/>
</dbReference>
<keyword evidence="7 9" id="KW-1133">Transmembrane helix</keyword>
<feature type="domain" description="AprE-like beta-barrel" evidence="12">
    <location>
        <begin position="365"/>
        <end position="454"/>
    </location>
</feature>
<evidence type="ECO:0000259" key="12">
    <source>
        <dbReference type="Pfam" id="PF26002"/>
    </source>
</evidence>
<evidence type="ECO:0000313" key="13">
    <source>
        <dbReference type="EMBL" id="MCR4450274.1"/>
    </source>
</evidence>